<evidence type="ECO:0000313" key="2">
    <source>
        <dbReference type="EMBL" id="RKO86150.1"/>
    </source>
</evidence>
<dbReference type="EMBL" id="KZ998433">
    <property type="protein sequence ID" value="RKO86150.1"/>
    <property type="molecule type" value="Genomic_DNA"/>
</dbReference>
<feature type="region of interest" description="Disordered" evidence="1">
    <location>
        <begin position="325"/>
        <end position="354"/>
    </location>
</feature>
<organism evidence="2 3">
    <name type="scientific">Blyttiomyces helicus</name>
    <dbReference type="NCBI Taxonomy" id="388810"/>
    <lineage>
        <taxon>Eukaryota</taxon>
        <taxon>Fungi</taxon>
        <taxon>Fungi incertae sedis</taxon>
        <taxon>Chytridiomycota</taxon>
        <taxon>Chytridiomycota incertae sedis</taxon>
        <taxon>Chytridiomycetes</taxon>
        <taxon>Chytridiomycetes incertae sedis</taxon>
        <taxon>Blyttiomyces</taxon>
    </lineage>
</organism>
<reference evidence="3" key="1">
    <citation type="journal article" date="2018" name="Nat. Microbiol.">
        <title>Leveraging single-cell genomics to expand the fungal tree of life.</title>
        <authorList>
            <person name="Ahrendt S.R."/>
            <person name="Quandt C.A."/>
            <person name="Ciobanu D."/>
            <person name="Clum A."/>
            <person name="Salamov A."/>
            <person name="Andreopoulos B."/>
            <person name="Cheng J.F."/>
            <person name="Woyke T."/>
            <person name="Pelin A."/>
            <person name="Henrissat B."/>
            <person name="Reynolds N.K."/>
            <person name="Benny G.L."/>
            <person name="Smith M.E."/>
            <person name="James T.Y."/>
            <person name="Grigoriev I.V."/>
        </authorList>
    </citation>
    <scope>NUCLEOTIDE SEQUENCE [LARGE SCALE GENOMIC DNA]</scope>
</reference>
<keyword evidence="3" id="KW-1185">Reference proteome</keyword>
<name>A0A4P9W5X3_9FUNG</name>
<dbReference type="AlphaFoldDB" id="A0A4P9W5X3"/>
<feature type="compositionally biased region" description="Basic and acidic residues" evidence="1">
    <location>
        <begin position="325"/>
        <end position="335"/>
    </location>
</feature>
<accession>A0A4P9W5X3</accession>
<gene>
    <name evidence="2" type="ORF">BDK51DRAFT_45739</name>
</gene>
<sequence length="377" mass="41936">MAIIQEPDHRQRRIQPPTPQGVDFIRVSSFQVVLKGTPSVLPDVHQMLVNMAESKVLRPALFFCLEVAEGATIRFERAENIRVKDRAGLTFRFGGPPAPAAHDLLPRASCSSNEAPHARLVSPRALAMSRTIYAASSSPSSIPTPAKANEFAGQELLEHHVSRFCSDVLSKFVDNLPTDAVVEKPRTKLEGLGFIRTVDTKYRSPDRRLERLAPQSRNLSSDPRLLGPEVRSIAASRRRYSYLRPSDAVLKFRVLVDPDAPSPANDGATLDQLGRAYNERSPDGHMRFSPGAGERVFRTRHKESEEWTDGRISLNIDHVFQSDRGAGEQGRELWEPKMSSVGSEDPEGEEGDSVEKIMDKFDAFVEMGRTNVKAIDE</sequence>
<dbReference type="Proteomes" id="UP000269721">
    <property type="component" value="Unassembled WGS sequence"/>
</dbReference>
<proteinExistence type="predicted"/>
<evidence type="ECO:0000313" key="3">
    <source>
        <dbReference type="Proteomes" id="UP000269721"/>
    </source>
</evidence>
<evidence type="ECO:0000256" key="1">
    <source>
        <dbReference type="SAM" id="MobiDB-lite"/>
    </source>
</evidence>
<protein>
    <submittedName>
        <fullName evidence="2">Uncharacterized protein</fullName>
    </submittedName>
</protein>